<evidence type="ECO:0000256" key="1">
    <source>
        <dbReference type="SAM" id="Phobius"/>
    </source>
</evidence>
<dbReference type="NCBIfam" id="TIGR00254">
    <property type="entry name" value="GGDEF"/>
    <property type="match status" value="1"/>
</dbReference>
<accession>A0A1A7BZS7</accession>
<dbReference type="InterPro" id="IPR035919">
    <property type="entry name" value="EAL_sf"/>
</dbReference>
<dbReference type="FunFam" id="3.20.20.450:FF:000001">
    <property type="entry name" value="Cyclic di-GMP phosphodiesterase yahA"/>
    <property type="match status" value="1"/>
</dbReference>
<dbReference type="InterPro" id="IPR050706">
    <property type="entry name" value="Cyclic-di-GMP_PDE-like"/>
</dbReference>
<dbReference type="InterPro" id="IPR001633">
    <property type="entry name" value="EAL_dom"/>
</dbReference>
<dbReference type="Gene3D" id="3.20.20.450">
    <property type="entry name" value="EAL domain"/>
    <property type="match status" value="1"/>
</dbReference>
<evidence type="ECO:0000313" key="5">
    <source>
        <dbReference type="Proteomes" id="UP000092713"/>
    </source>
</evidence>
<evidence type="ECO:0000259" key="2">
    <source>
        <dbReference type="PROSITE" id="PS50883"/>
    </source>
</evidence>
<keyword evidence="5" id="KW-1185">Reference proteome</keyword>
<dbReference type="PROSITE" id="PS50887">
    <property type="entry name" value="GGDEF"/>
    <property type="match status" value="1"/>
</dbReference>
<name>A0A1A7BZS7_9BURK</name>
<gene>
    <name evidence="4" type="ORF">ASR47_1004245</name>
</gene>
<dbReference type="EMBL" id="LOCQ01000059">
    <property type="protein sequence ID" value="OBV37970.1"/>
    <property type="molecule type" value="Genomic_DNA"/>
</dbReference>
<feature type="domain" description="GGDEF" evidence="3">
    <location>
        <begin position="150"/>
        <end position="284"/>
    </location>
</feature>
<dbReference type="PATRIC" id="fig|1747903.4.peg.1504"/>
<comment type="caution">
    <text evidence="4">The sequence shown here is derived from an EMBL/GenBank/DDBJ whole genome shotgun (WGS) entry which is preliminary data.</text>
</comment>
<dbReference type="RefSeq" id="WP_065309486.1">
    <property type="nucleotide sequence ID" value="NZ_LOCQ01000059.1"/>
</dbReference>
<dbReference type="SUPFAM" id="SSF55073">
    <property type="entry name" value="Nucleotide cyclase"/>
    <property type="match status" value="1"/>
</dbReference>
<reference evidence="4 5" key="1">
    <citation type="submission" date="2016-04" db="EMBL/GenBank/DDBJ databases">
        <title>Draft genome sequence of Janthinobacterium psychrotolerans sp. nov., isolated from freshwater sediments in Denmark.</title>
        <authorList>
            <person name="Gong X."/>
            <person name="Skrivergaard S."/>
            <person name="Korsgaard B.S."/>
            <person name="Schreiber L."/>
            <person name="Marshall I.P."/>
            <person name="Finster K."/>
            <person name="Schramm A."/>
        </authorList>
    </citation>
    <scope>NUCLEOTIDE SEQUENCE [LARGE SCALE GENOMIC DNA]</scope>
    <source>
        <strain evidence="4 5">S3-2</strain>
    </source>
</reference>
<protein>
    <submittedName>
        <fullName evidence="4">Diguanylate cyclase (GGDEF) domain-containing protein</fullName>
    </submittedName>
</protein>
<evidence type="ECO:0000259" key="3">
    <source>
        <dbReference type="PROSITE" id="PS50887"/>
    </source>
</evidence>
<dbReference type="AlphaFoldDB" id="A0A1A7BZS7"/>
<dbReference type="Gene3D" id="3.30.70.270">
    <property type="match status" value="1"/>
</dbReference>
<dbReference type="CDD" id="cd01949">
    <property type="entry name" value="GGDEF"/>
    <property type="match status" value="1"/>
</dbReference>
<dbReference type="InterPro" id="IPR043128">
    <property type="entry name" value="Rev_trsase/Diguanyl_cyclase"/>
</dbReference>
<proteinExistence type="predicted"/>
<feature type="transmembrane region" description="Helical" evidence="1">
    <location>
        <begin position="25"/>
        <end position="47"/>
    </location>
</feature>
<dbReference type="PANTHER" id="PTHR33121">
    <property type="entry name" value="CYCLIC DI-GMP PHOSPHODIESTERASE PDEF"/>
    <property type="match status" value="1"/>
</dbReference>
<dbReference type="InterPro" id="IPR029787">
    <property type="entry name" value="Nucleotide_cyclase"/>
</dbReference>
<dbReference type="Pfam" id="PF00563">
    <property type="entry name" value="EAL"/>
    <property type="match status" value="1"/>
</dbReference>
<keyword evidence="1" id="KW-0812">Transmembrane</keyword>
<dbReference type="Pfam" id="PF00990">
    <property type="entry name" value="GGDEF"/>
    <property type="match status" value="1"/>
</dbReference>
<feature type="domain" description="EAL" evidence="2">
    <location>
        <begin position="293"/>
        <end position="545"/>
    </location>
</feature>
<dbReference type="PANTHER" id="PTHR33121:SF70">
    <property type="entry name" value="SIGNALING PROTEIN YKOW"/>
    <property type="match status" value="1"/>
</dbReference>
<dbReference type="SMART" id="SM00267">
    <property type="entry name" value="GGDEF"/>
    <property type="match status" value="1"/>
</dbReference>
<dbReference type="SMART" id="SM00052">
    <property type="entry name" value="EAL"/>
    <property type="match status" value="1"/>
</dbReference>
<dbReference type="Proteomes" id="UP000092713">
    <property type="component" value="Unassembled WGS sequence"/>
</dbReference>
<dbReference type="SUPFAM" id="SSF141868">
    <property type="entry name" value="EAL domain-like"/>
    <property type="match status" value="1"/>
</dbReference>
<organism evidence="4 5">
    <name type="scientific">Janthinobacterium psychrotolerans</name>
    <dbReference type="NCBI Taxonomy" id="1747903"/>
    <lineage>
        <taxon>Bacteria</taxon>
        <taxon>Pseudomonadati</taxon>
        <taxon>Pseudomonadota</taxon>
        <taxon>Betaproteobacteria</taxon>
        <taxon>Burkholderiales</taxon>
        <taxon>Oxalobacteraceae</taxon>
        <taxon>Janthinobacterium</taxon>
    </lineage>
</organism>
<dbReference type="OrthoDB" id="8711786at2"/>
<keyword evidence="1" id="KW-1133">Transmembrane helix</keyword>
<evidence type="ECO:0000313" key="4">
    <source>
        <dbReference type="EMBL" id="OBV37970.1"/>
    </source>
</evidence>
<dbReference type="InterPro" id="IPR000160">
    <property type="entry name" value="GGDEF_dom"/>
</dbReference>
<sequence>MRTVFHHATVVPSLPAHHRLLRLPYARWCVHVLLMLVIAASIGLSVVMERASSGIRSSIGPLLEQTQSGEGVRQTIEADGEAAEKNALGITRLVHLFDLLALLSSGFLLYHVRARYRVEQQLAHHAGHDPLTGLAHRRAFEARLRGLPATPHAVVLGTIDRFNHIVGGLGHSFGDRMIVGLLGRIRQAAECSGGEVYRLDGANFAVLYQWPRDSAQFEAALSALRDEVGVPYSWQGHEIFTSLSLGAVSYPLHGREPEALLRNADAALQLARRAGGDTVVHYSEEINAQATQRIATESALRHAIERGELELHYQPQQALGDDALVGFEALLRWRRDGQLVPPDQFIALAEESGLIVPIGAWVLEQACRQLQAWQRQGMALPVAVNISPRQFAAPGFLAHLEALLAESGIDPTLLELEITEGVMMEDAEGAIALLKRLRALGLRLAIDDFGTGYSSLAYLSRFPIDKLKIDQSFVRNMASVCEQRAIVQATIGLGHSLGLSVIAEGVETDEQRSLLCGWQCDQIQGYYYSRPLTAVAASRFLQDSYQQQAA</sequence>
<keyword evidence="1" id="KW-0472">Membrane</keyword>
<dbReference type="STRING" id="1747903.ASR47_1004245"/>
<dbReference type="PROSITE" id="PS50883">
    <property type="entry name" value="EAL"/>
    <property type="match status" value="1"/>
</dbReference>
<dbReference type="GO" id="GO:0071111">
    <property type="term" value="F:cyclic-guanylate-specific phosphodiesterase activity"/>
    <property type="evidence" value="ECO:0007669"/>
    <property type="project" value="InterPro"/>
</dbReference>
<dbReference type="CDD" id="cd01948">
    <property type="entry name" value="EAL"/>
    <property type="match status" value="1"/>
</dbReference>